<dbReference type="GO" id="GO:0006352">
    <property type="term" value="P:DNA-templated transcription initiation"/>
    <property type="evidence" value="ECO:0007669"/>
    <property type="project" value="InterPro"/>
</dbReference>
<evidence type="ECO:0000256" key="2">
    <source>
        <dbReference type="ARBA" id="ARBA00023015"/>
    </source>
</evidence>
<dbReference type="PANTHER" id="PTHR43133">
    <property type="entry name" value="RNA POLYMERASE ECF-TYPE SIGMA FACTO"/>
    <property type="match status" value="1"/>
</dbReference>
<dbReference type="NCBIfam" id="TIGR02937">
    <property type="entry name" value="sigma70-ECF"/>
    <property type="match status" value="1"/>
</dbReference>
<dbReference type="PROSITE" id="PS00622">
    <property type="entry name" value="HTH_LUXR_1"/>
    <property type="match status" value="1"/>
</dbReference>
<evidence type="ECO:0000259" key="5">
    <source>
        <dbReference type="PROSITE" id="PS00622"/>
    </source>
</evidence>
<dbReference type="PANTHER" id="PTHR43133:SF46">
    <property type="entry name" value="RNA POLYMERASE SIGMA-70 FACTOR ECF SUBFAMILY"/>
    <property type="match status" value="1"/>
</dbReference>
<dbReference type="OrthoDB" id="659361at2"/>
<proteinExistence type="inferred from homology"/>
<dbReference type="Gene3D" id="1.10.1740.10">
    <property type="match status" value="1"/>
</dbReference>
<sequence length="215" mass="24977">MQKEVNINDLWERITVDSDPKSFEVFFHELNPRLVKFCTMYVHYQQVAEEIVSDVFVKCWMDRAKMKDVLKPETYLFIAVKNHALNYNKRFSSTQLVNIDDHEGGTQLVNTASPEMELEKKELFFRMDQAISSLPRQCSIIFRLVKENGMKYKEVAEILNISPRTVHTQMLRAMKKMTVAMEPYLKKAGRQASDNITDSIITTLLIISIFMGNAL</sequence>
<dbReference type="EMBL" id="FNBN01000001">
    <property type="protein sequence ID" value="SDE96544.1"/>
    <property type="molecule type" value="Genomic_DNA"/>
</dbReference>
<dbReference type="Proteomes" id="UP000199045">
    <property type="component" value="Unassembled WGS sequence"/>
</dbReference>
<dbReference type="Pfam" id="PF04542">
    <property type="entry name" value="Sigma70_r2"/>
    <property type="match status" value="1"/>
</dbReference>
<dbReference type="InterPro" id="IPR007627">
    <property type="entry name" value="RNA_pol_sigma70_r2"/>
</dbReference>
<reference evidence="6 7" key="1">
    <citation type="submission" date="2016-10" db="EMBL/GenBank/DDBJ databases">
        <authorList>
            <person name="de Groot N.N."/>
        </authorList>
    </citation>
    <scope>NUCLEOTIDE SEQUENCE [LARGE SCALE GENOMIC DNA]</scope>
    <source>
        <strain evidence="6 7">DSM 527</strain>
    </source>
</reference>
<keyword evidence="3" id="KW-0731">Sigma factor</keyword>
<gene>
    <name evidence="6" type="ORF">SAMN04488121_101349</name>
</gene>
<protein>
    <submittedName>
        <fullName evidence="6">RNA polymerase sigma-70 factor, ECF subfamily</fullName>
    </submittedName>
</protein>
<feature type="domain" description="HTH luxR-type" evidence="5">
    <location>
        <begin position="149"/>
        <end position="176"/>
    </location>
</feature>
<evidence type="ECO:0000256" key="1">
    <source>
        <dbReference type="ARBA" id="ARBA00010641"/>
    </source>
</evidence>
<dbReference type="InterPro" id="IPR000792">
    <property type="entry name" value="Tscrpt_reg_LuxR_C"/>
</dbReference>
<comment type="similarity">
    <text evidence="1">Belongs to the sigma-70 factor family. ECF subfamily.</text>
</comment>
<dbReference type="InterPro" id="IPR014327">
    <property type="entry name" value="RNA_pol_sigma70_bacteroid"/>
</dbReference>
<dbReference type="Gene3D" id="1.10.10.10">
    <property type="entry name" value="Winged helix-like DNA-binding domain superfamily/Winged helix DNA-binding domain"/>
    <property type="match status" value="1"/>
</dbReference>
<name>A0A1G7H8D6_CHIFI</name>
<evidence type="ECO:0000256" key="3">
    <source>
        <dbReference type="ARBA" id="ARBA00023082"/>
    </source>
</evidence>
<accession>A0A1G7H8D6</accession>
<dbReference type="InterPro" id="IPR036388">
    <property type="entry name" value="WH-like_DNA-bd_sf"/>
</dbReference>
<dbReference type="RefSeq" id="WP_089828507.1">
    <property type="nucleotide sequence ID" value="NZ_FNBN01000001.1"/>
</dbReference>
<dbReference type="InterPro" id="IPR013325">
    <property type="entry name" value="RNA_pol_sigma_r2"/>
</dbReference>
<dbReference type="SUPFAM" id="SSF88659">
    <property type="entry name" value="Sigma3 and sigma4 domains of RNA polymerase sigma factors"/>
    <property type="match status" value="1"/>
</dbReference>
<dbReference type="SUPFAM" id="SSF88946">
    <property type="entry name" value="Sigma2 domain of RNA polymerase sigma factors"/>
    <property type="match status" value="1"/>
</dbReference>
<dbReference type="AlphaFoldDB" id="A0A1G7H8D6"/>
<keyword evidence="4" id="KW-0804">Transcription</keyword>
<dbReference type="NCBIfam" id="TIGR02985">
    <property type="entry name" value="Sig70_bacteroi1"/>
    <property type="match status" value="1"/>
</dbReference>
<evidence type="ECO:0000313" key="6">
    <source>
        <dbReference type="EMBL" id="SDE96544.1"/>
    </source>
</evidence>
<dbReference type="Pfam" id="PF08281">
    <property type="entry name" value="Sigma70_r4_2"/>
    <property type="match status" value="1"/>
</dbReference>
<dbReference type="STRING" id="104663.SAMN04488121_101349"/>
<dbReference type="InterPro" id="IPR013324">
    <property type="entry name" value="RNA_pol_sigma_r3/r4-like"/>
</dbReference>
<dbReference type="InterPro" id="IPR039425">
    <property type="entry name" value="RNA_pol_sigma-70-like"/>
</dbReference>
<evidence type="ECO:0000313" key="7">
    <source>
        <dbReference type="Proteomes" id="UP000199045"/>
    </source>
</evidence>
<dbReference type="GO" id="GO:0003677">
    <property type="term" value="F:DNA binding"/>
    <property type="evidence" value="ECO:0007669"/>
    <property type="project" value="InterPro"/>
</dbReference>
<organism evidence="6 7">
    <name type="scientific">Chitinophaga filiformis</name>
    <name type="common">Myxococcus filiformis</name>
    <name type="synonym">Flexibacter filiformis</name>
    <dbReference type="NCBI Taxonomy" id="104663"/>
    <lineage>
        <taxon>Bacteria</taxon>
        <taxon>Pseudomonadati</taxon>
        <taxon>Bacteroidota</taxon>
        <taxon>Chitinophagia</taxon>
        <taxon>Chitinophagales</taxon>
        <taxon>Chitinophagaceae</taxon>
        <taxon>Chitinophaga</taxon>
    </lineage>
</organism>
<keyword evidence="2" id="KW-0805">Transcription regulation</keyword>
<dbReference type="InterPro" id="IPR014284">
    <property type="entry name" value="RNA_pol_sigma-70_dom"/>
</dbReference>
<evidence type="ECO:0000256" key="4">
    <source>
        <dbReference type="ARBA" id="ARBA00023163"/>
    </source>
</evidence>
<dbReference type="GO" id="GO:0016987">
    <property type="term" value="F:sigma factor activity"/>
    <property type="evidence" value="ECO:0007669"/>
    <property type="project" value="UniProtKB-KW"/>
</dbReference>
<dbReference type="InterPro" id="IPR013249">
    <property type="entry name" value="RNA_pol_sigma70_r4_t2"/>
</dbReference>